<keyword evidence="3" id="KW-1185">Reference proteome</keyword>
<dbReference type="InterPro" id="IPR004919">
    <property type="entry name" value="GmrSD_N"/>
</dbReference>
<dbReference type="Pfam" id="PF03235">
    <property type="entry name" value="GmrSD_N"/>
    <property type="match status" value="1"/>
</dbReference>
<proteinExistence type="predicted"/>
<evidence type="ECO:0000259" key="1">
    <source>
        <dbReference type="Pfam" id="PF03235"/>
    </source>
</evidence>
<gene>
    <name evidence="2" type="ORF">D0466_19180</name>
</gene>
<sequence length="725" mass="83910">MTAPNTFWKLLETYDVHIPMIQRDYAQGRNDDRTIEIRSSLLENIKGALVDNKNLDFDFIYGSIEKNVLSPLDGQQRLTVLFLLHWYFAVKEQKNISETLVKFSYSTRVSARDFCEQLTRQPISYTEFNGTTVASIIKNKKWFQFRWKMDPTVEGMLVVLDAIHDIYESIDQPVLDKLMSDDCPITFSFLELKRFGLGDELYIKMNSRGKPLSTFENFKAQFEQLLEKNGFVDESKHFSLKVETEWTDLLWAYRGKDYTIDDAFMKLFTFISSALYLKAHLSVRSSGILTKDFSKVSDLAAVYNNKENIEFLFAVLSLWKDQQEIHQEFETIFNELPLFNTDIQLFDKCINNTLQLDERILLYTIIVKKLAKQEGDLVDTLRVIRNLLNRIRQGNNGVFNSNLRVENIGPILNAIDEIVMLNKPIYEGLLEMDSLSGIAERSLLQEKEKAALIKKNPQLKTDLHKLEDIPRLKGAVHLWIDAFLNYPNQLPYTLMEIEKISPALLSRAMLSIGNYQVKIGSSNLGARYLFGGNSANLEFLWTYNKDSLKPFFTKFITAIMNSRGQSMEEKVSSLIETKKWTMFDWQYYFIKYDSMIKDYYQVFTFSDNDNAKLSGIERLSGINLQSVHINPIYEAIVMLVDDDSICRMEDCQKRLTERSEIKMANNIVFRLNGTQWTYAVDTQMKDDLDRYAQTISNYDIVEQGYALVMKAHELVSAAAVPVTTG</sequence>
<dbReference type="AlphaFoldDB" id="A0A372L996"/>
<accession>A0A372L996</accession>
<organism evidence="2 3">
    <name type="scientific">Peribacillus glennii</name>
    <dbReference type="NCBI Taxonomy" id="2303991"/>
    <lineage>
        <taxon>Bacteria</taxon>
        <taxon>Bacillati</taxon>
        <taxon>Bacillota</taxon>
        <taxon>Bacilli</taxon>
        <taxon>Bacillales</taxon>
        <taxon>Bacillaceae</taxon>
        <taxon>Peribacillus</taxon>
    </lineage>
</organism>
<name>A0A372L996_9BACI</name>
<dbReference type="RefSeq" id="WP_117324143.1">
    <property type="nucleotide sequence ID" value="NZ_QVTD01000017.1"/>
</dbReference>
<dbReference type="Proteomes" id="UP000262939">
    <property type="component" value="Unassembled WGS sequence"/>
</dbReference>
<feature type="domain" description="GmrSD restriction endonucleases N-terminal" evidence="1">
    <location>
        <begin position="9"/>
        <end position="222"/>
    </location>
</feature>
<dbReference type="EMBL" id="QVTD01000017">
    <property type="protein sequence ID" value="RFU61109.1"/>
    <property type="molecule type" value="Genomic_DNA"/>
</dbReference>
<dbReference type="OrthoDB" id="9798761at2"/>
<reference evidence="2 3" key="1">
    <citation type="submission" date="2018-08" db="EMBL/GenBank/DDBJ databases">
        <title>Bacillus chawlae sp. nov., Bacillus glennii sp. nov., and Bacillus saganii sp. nov. Isolated from the Vehicle Assembly Building at Kennedy Space Center where the Viking Spacecraft were Assembled.</title>
        <authorList>
            <person name="Seuylemezian A."/>
            <person name="Vaishampayan P."/>
        </authorList>
    </citation>
    <scope>NUCLEOTIDE SEQUENCE [LARGE SCALE GENOMIC DNA]</scope>
    <source>
        <strain evidence="2 3">V44-8</strain>
    </source>
</reference>
<comment type="caution">
    <text evidence="2">The sequence shown here is derived from an EMBL/GenBank/DDBJ whole genome shotgun (WGS) entry which is preliminary data.</text>
</comment>
<evidence type="ECO:0000313" key="2">
    <source>
        <dbReference type="EMBL" id="RFU61109.1"/>
    </source>
</evidence>
<protein>
    <submittedName>
        <fullName evidence="2">DUF262 domain-containing protein</fullName>
    </submittedName>
</protein>
<evidence type="ECO:0000313" key="3">
    <source>
        <dbReference type="Proteomes" id="UP000262939"/>
    </source>
</evidence>